<sequence>MRLYMILRALLFLGRVFGDPNPHVGAGVLIRNERTKKFIRADQPLRDSFPDLFRLARVPDASVADHLQILGSSHHWDVVFSRQAQDWELEIVSGFMELLYSYPIRRGSLDEMCWRPSW</sequence>
<keyword evidence="1" id="KW-0732">Signal</keyword>
<evidence type="ECO:0000256" key="1">
    <source>
        <dbReference type="SAM" id="SignalP"/>
    </source>
</evidence>
<dbReference type="AlphaFoldDB" id="A0A2N9FDT7"/>
<evidence type="ECO:0000313" key="2">
    <source>
        <dbReference type="EMBL" id="SPC85352.1"/>
    </source>
</evidence>
<organism evidence="2">
    <name type="scientific">Fagus sylvatica</name>
    <name type="common">Beechnut</name>
    <dbReference type="NCBI Taxonomy" id="28930"/>
    <lineage>
        <taxon>Eukaryota</taxon>
        <taxon>Viridiplantae</taxon>
        <taxon>Streptophyta</taxon>
        <taxon>Embryophyta</taxon>
        <taxon>Tracheophyta</taxon>
        <taxon>Spermatophyta</taxon>
        <taxon>Magnoliopsida</taxon>
        <taxon>eudicotyledons</taxon>
        <taxon>Gunneridae</taxon>
        <taxon>Pentapetalae</taxon>
        <taxon>rosids</taxon>
        <taxon>fabids</taxon>
        <taxon>Fagales</taxon>
        <taxon>Fagaceae</taxon>
        <taxon>Fagus</taxon>
    </lineage>
</organism>
<reference evidence="2" key="1">
    <citation type="submission" date="2018-02" db="EMBL/GenBank/DDBJ databases">
        <authorList>
            <person name="Cohen D.B."/>
            <person name="Kent A.D."/>
        </authorList>
    </citation>
    <scope>NUCLEOTIDE SEQUENCE</scope>
</reference>
<protein>
    <submittedName>
        <fullName evidence="2">Uncharacterized protein</fullName>
    </submittedName>
</protein>
<gene>
    <name evidence="2" type="ORF">FSB_LOCUS13234</name>
</gene>
<name>A0A2N9FDT7_FAGSY</name>
<dbReference type="EMBL" id="OIVN01000777">
    <property type="protein sequence ID" value="SPC85352.1"/>
    <property type="molecule type" value="Genomic_DNA"/>
</dbReference>
<proteinExistence type="predicted"/>
<feature type="chain" id="PRO_5014958127" evidence="1">
    <location>
        <begin position="19"/>
        <end position="118"/>
    </location>
</feature>
<feature type="signal peptide" evidence="1">
    <location>
        <begin position="1"/>
        <end position="18"/>
    </location>
</feature>
<accession>A0A2N9FDT7</accession>